<name>A0A426YQW4_ENSVE</name>
<gene>
    <name evidence="1" type="ORF">B296_00036942</name>
</gene>
<protein>
    <submittedName>
        <fullName evidence="1">Uncharacterized protein</fullName>
    </submittedName>
</protein>
<dbReference type="EMBL" id="AMZH03010778">
    <property type="protein sequence ID" value="RRT54106.1"/>
    <property type="molecule type" value="Genomic_DNA"/>
</dbReference>
<accession>A0A426YQW4</accession>
<dbReference type="Proteomes" id="UP000287651">
    <property type="component" value="Unassembled WGS sequence"/>
</dbReference>
<comment type="caution">
    <text evidence="1">The sequence shown here is derived from an EMBL/GenBank/DDBJ whole genome shotgun (WGS) entry which is preliminary data.</text>
</comment>
<reference evidence="1 2" key="1">
    <citation type="journal article" date="2014" name="Agronomy (Basel)">
        <title>A Draft Genome Sequence for Ensete ventricosum, the Drought-Tolerant Tree Against Hunger.</title>
        <authorList>
            <person name="Harrison J."/>
            <person name="Moore K.A."/>
            <person name="Paszkiewicz K."/>
            <person name="Jones T."/>
            <person name="Grant M."/>
            <person name="Ambacheew D."/>
            <person name="Muzemil S."/>
            <person name="Studholme D.J."/>
        </authorList>
    </citation>
    <scope>NUCLEOTIDE SEQUENCE [LARGE SCALE GENOMIC DNA]</scope>
</reference>
<organism evidence="1 2">
    <name type="scientific">Ensete ventricosum</name>
    <name type="common">Abyssinian banana</name>
    <name type="synonym">Musa ensete</name>
    <dbReference type="NCBI Taxonomy" id="4639"/>
    <lineage>
        <taxon>Eukaryota</taxon>
        <taxon>Viridiplantae</taxon>
        <taxon>Streptophyta</taxon>
        <taxon>Embryophyta</taxon>
        <taxon>Tracheophyta</taxon>
        <taxon>Spermatophyta</taxon>
        <taxon>Magnoliopsida</taxon>
        <taxon>Liliopsida</taxon>
        <taxon>Zingiberales</taxon>
        <taxon>Musaceae</taxon>
        <taxon>Ensete</taxon>
    </lineage>
</organism>
<sequence length="77" mass="9437">MSMVSQKKCNGYKRWVESRFNQIFAHRLENSKILAIPNVLAHGRSYEYGFMKKYDGLKLYAKWRFDRYFMIQLRYSK</sequence>
<dbReference type="AlphaFoldDB" id="A0A426YQW4"/>
<evidence type="ECO:0000313" key="1">
    <source>
        <dbReference type="EMBL" id="RRT54106.1"/>
    </source>
</evidence>
<proteinExistence type="predicted"/>
<evidence type="ECO:0000313" key="2">
    <source>
        <dbReference type="Proteomes" id="UP000287651"/>
    </source>
</evidence>